<dbReference type="Gene3D" id="3.30.1390.10">
    <property type="match status" value="2"/>
</dbReference>
<name>A0ABQ6I4M8_9MICO</name>
<evidence type="ECO:0000313" key="3">
    <source>
        <dbReference type="Proteomes" id="UP001157091"/>
    </source>
</evidence>
<dbReference type="InterPro" id="IPR014719">
    <property type="entry name" value="Ribosomal_bL12_C/ClpS-like"/>
</dbReference>
<organism evidence="2 3">
    <name type="scientific">Luteimicrobium album</name>
    <dbReference type="NCBI Taxonomy" id="1054550"/>
    <lineage>
        <taxon>Bacteria</taxon>
        <taxon>Bacillati</taxon>
        <taxon>Actinomycetota</taxon>
        <taxon>Actinomycetes</taxon>
        <taxon>Micrococcales</taxon>
        <taxon>Luteimicrobium</taxon>
    </lineage>
</organism>
<gene>
    <name evidence="2" type="ORF">GCM10025864_34940</name>
</gene>
<protein>
    <recommendedName>
        <fullName evidence="4">Ribosomal protein L7/L12 C-terminal domain-containing protein</fullName>
    </recommendedName>
</protein>
<feature type="transmembrane region" description="Helical" evidence="1">
    <location>
        <begin position="6"/>
        <end position="26"/>
    </location>
</feature>
<comment type="caution">
    <text evidence="2">The sequence shown here is derived from an EMBL/GenBank/DDBJ whole genome shotgun (WGS) entry which is preliminary data.</text>
</comment>
<dbReference type="Proteomes" id="UP001157091">
    <property type="component" value="Unassembled WGS sequence"/>
</dbReference>
<keyword evidence="1" id="KW-0812">Transmembrane</keyword>
<keyword evidence="3" id="KW-1185">Reference proteome</keyword>
<dbReference type="EMBL" id="BSUK01000001">
    <property type="protein sequence ID" value="GMA25735.1"/>
    <property type="molecule type" value="Genomic_DNA"/>
</dbReference>
<keyword evidence="1" id="KW-1133">Transmembrane helix</keyword>
<evidence type="ECO:0008006" key="4">
    <source>
        <dbReference type="Google" id="ProtNLM"/>
    </source>
</evidence>
<sequence length="163" mass="17152">MLAGVTHRWVVLVCVVVVLVAVVVALRRPRYPASGPGAPTSSQPPAGPVTLPDDVRAEIDRLIASDRRIEAIKELRAAVPGMKLKDAKEQVDACATSGNAVSPGHVSVPTGAAPAGFPPEALAQVDGYLADGKVIQAIKVAREHTNWGLREAKEWVEARATGR</sequence>
<evidence type="ECO:0000313" key="2">
    <source>
        <dbReference type="EMBL" id="GMA25735.1"/>
    </source>
</evidence>
<reference evidence="3" key="1">
    <citation type="journal article" date="2019" name="Int. J. Syst. Evol. Microbiol.">
        <title>The Global Catalogue of Microorganisms (GCM) 10K type strain sequencing project: providing services to taxonomists for standard genome sequencing and annotation.</title>
        <authorList>
            <consortium name="The Broad Institute Genomics Platform"/>
            <consortium name="The Broad Institute Genome Sequencing Center for Infectious Disease"/>
            <person name="Wu L."/>
            <person name="Ma J."/>
        </authorList>
    </citation>
    <scope>NUCLEOTIDE SEQUENCE [LARGE SCALE GENOMIC DNA]</scope>
    <source>
        <strain evidence="3">NBRC 106348</strain>
    </source>
</reference>
<proteinExistence type="predicted"/>
<evidence type="ECO:0000256" key="1">
    <source>
        <dbReference type="SAM" id="Phobius"/>
    </source>
</evidence>
<keyword evidence="1" id="KW-0472">Membrane</keyword>
<accession>A0ABQ6I4M8</accession>